<reference evidence="6 7" key="1">
    <citation type="submission" date="2020-08" db="EMBL/GenBank/DDBJ databases">
        <title>Genomic Encyclopedia of Type Strains, Phase IV (KMG-IV): sequencing the most valuable type-strain genomes for metagenomic binning, comparative biology and taxonomic classification.</title>
        <authorList>
            <person name="Goeker M."/>
        </authorList>
    </citation>
    <scope>NUCLEOTIDE SEQUENCE [LARGE SCALE GENOMIC DNA]</scope>
    <source>
        <strain evidence="6 7">DSM 27939</strain>
    </source>
</reference>
<evidence type="ECO:0000256" key="2">
    <source>
        <dbReference type="ARBA" id="ARBA00022803"/>
    </source>
</evidence>
<dbReference type="Pfam" id="PF13424">
    <property type="entry name" value="TPR_12"/>
    <property type="match status" value="3"/>
</dbReference>
<dbReference type="PROSITE" id="PS50293">
    <property type="entry name" value="TPR_REGION"/>
    <property type="match status" value="1"/>
</dbReference>
<feature type="repeat" description="TPR" evidence="3">
    <location>
        <begin position="209"/>
        <end position="242"/>
    </location>
</feature>
<dbReference type="Pfam" id="PF12770">
    <property type="entry name" value="CHAT"/>
    <property type="match status" value="1"/>
</dbReference>
<dbReference type="Pfam" id="PF13374">
    <property type="entry name" value="TPR_10"/>
    <property type="match status" value="1"/>
</dbReference>
<evidence type="ECO:0000313" key="6">
    <source>
        <dbReference type="EMBL" id="MBB5365764.1"/>
    </source>
</evidence>
<organism evidence="6 7">
    <name type="scientific">Deinococcus humi</name>
    <dbReference type="NCBI Taxonomy" id="662880"/>
    <lineage>
        <taxon>Bacteria</taxon>
        <taxon>Thermotogati</taxon>
        <taxon>Deinococcota</taxon>
        <taxon>Deinococci</taxon>
        <taxon>Deinococcales</taxon>
        <taxon>Deinococcaceae</taxon>
        <taxon>Deinococcus</taxon>
    </lineage>
</organism>
<dbReference type="SUPFAM" id="SSF48452">
    <property type="entry name" value="TPR-like"/>
    <property type="match status" value="2"/>
</dbReference>
<evidence type="ECO:0000259" key="5">
    <source>
        <dbReference type="Pfam" id="PF12770"/>
    </source>
</evidence>
<feature type="domain" description="CHAT" evidence="5">
    <location>
        <begin position="574"/>
        <end position="919"/>
    </location>
</feature>
<protein>
    <submittedName>
        <fullName evidence="6">Tetratricopeptide (TPR) repeat protein</fullName>
    </submittedName>
</protein>
<evidence type="ECO:0000256" key="4">
    <source>
        <dbReference type="SAM" id="MobiDB-lite"/>
    </source>
</evidence>
<name>A0A7W8JYY8_9DEIO</name>
<evidence type="ECO:0000313" key="7">
    <source>
        <dbReference type="Proteomes" id="UP000552709"/>
    </source>
</evidence>
<dbReference type="EMBL" id="JACHFL010000021">
    <property type="protein sequence ID" value="MBB5365764.1"/>
    <property type="molecule type" value="Genomic_DNA"/>
</dbReference>
<dbReference type="Proteomes" id="UP000552709">
    <property type="component" value="Unassembled WGS sequence"/>
</dbReference>
<dbReference type="PANTHER" id="PTHR45641">
    <property type="entry name" value="TETRATRICOPEPTIDE REPEAT PROTEIN (AFU_ORTHOLOGUE AFUA_6G03870)"/>
    <property type="match status" value="1"/>
</dbReference>
<gene>
    <name evidence="6" type="ORF">HNQ08_004890</name>
</gene>
<dbReference type="AlphaFoldDB" id="A0A7W8JYY8"/>
<dbReference type="InterPro" id="IPR024983">
    <property type="entry name" value="CHAT_dom"/>
</dbReference>
<feature type="repeat" description="TPR" evidence="3">
    <location>
        <begin position="167"/>
        <end position="200"/>
    </location>
</feature>
<evidence type="ECO:0000256" key="1">
    <source>
        <dbReference type="ARBA" id="ARBA00022737"/>
    </source>
</evidence>
<dbReference type="Gene3D" id="1.25.40.10">
    <property type="entry name" value="Tetratricopeptide repeat domain"/>
    <property type="match status" value="2"/>
</dbReference>
<comment type="caution">
    <text evidence="6">The sequence shown here is derived from an EMBL/GenBank/DDBJ whole genome shotgun (WGS) entry which is preliminary data.</text>
</comment>
<sequence>MSRIDKELQRISRLPVDRQVGAYRNLHTLSLKSETGNYPGHERILEALLRAEHALKGSNEPLTVFAVALELQGRHLRRGVVFAGFLNNLATVLAELRRFDEALEMRGETLATRRAALPHRDPLIADSLMNMALVLSDLRRFDEALLGHQEALAIKREGLPAGHPDIAISLNNLGTALYELRRFDEALEKHEEALMIQRAALPDGDPRIANILNNLGNALYELSRFDEALEKHEEALKIRRQSLLAGDRLTAASLNNLANVLQKLNRLDEALEKHEEALVIRRAALPAGHPLFALSFHNLGNVLTDLRRYDDAVQSYRHALKIWRGALPKHHPQTAQTLHRVARVLGELGQPEQGLPHATEALNILLYNEQFPQISKTLWGDAAEFDESVPDTLALLLELATHPEVPELPGDVITALLTYKGNADIEQGLTSILHANATGPFCVRLDELQALQAEMARLQYSADAQDLLRVQEVTRQLQQLEQQIHTDPEGARLAEELQLRMITPPAVQSALHDDEALLNLFVSGDAVYAQVLHQDGRHHLHRYAASDLEEQVAHLRLVLGDPGLLLHEAALLQPLQGLYAALITPIAGLLGLEGDLKQLVISGDGFLYGLPWDLLCAPDASGARPLLAQVSTRLVPTPRDLLRLHRLASVPGSDMNPAVLLGVQSFEEDVDSDQEAPENGAVNPPPELRSAPGRFATRSAVVMTGGTAELPRYGNLNGTAQEIGTLSSLLTARGRAVSSHLSPDASEQTLLNIGVAPWVLHFSTHSDVWDAEQTRPLYQRAERLDPRYDPAHPFSRAVVLLDGYTRRNFQGVLRAWELGSLNLRGTELVTFSSCNSGLGDMTAGRGVAGLSQAAFLAGAQRTITTLWPVLDATTPQWMGNVYTARLDGASWQDAVREEKLRMLAEEQPVSAWAPFVLNGLA</sequence>
<keyword evidence="1" id="KW-0677">Repeat</keyword>
<dbReference type="PANTHER" id="PTHR45641:SF19">
    <property type="entry name" value="NEPHROCYSTIN-3"/>
    <property type="match status" value="1"/>
</dbReference>
<proteinExistence type="predicted"/>
<dbReference type="PROSITE" id="PS50005">
    <property type="entry name" value="TPR"/>
    <property type="match status" value="3"/>
</dbReference>
<dbReference type="InterPro" id="IPR011990">
    <property type="entry name" value="TPR-like_helical_dom_sf"/>
</dbReference>
<dbReference type="SMART" id="SM00028">
    <property type="entry name" value="TPR"/>
    <property type="match status" value="7"/>
</dbReference>
<dbReference type="InterPro" id="IPR019734">
    <property type="entry name" value="TPR_rpt"/>
</dbReference>
<dbReference type="RefSeq" id="WP_184137532.1">
    <property type="nucleotide sequence ID" value="NZ_JACHFL010000021.1"/>
</dbReference>
<feature type="region of interest" description="Disordered" evidence="4">
    <location>
        <begin position="669"/>
        <end position="692"/>
    </location>
</feature>
<feature type="repeat" description="TPR" evidence="3">
    <location>
        <begin position="293"/>
        <end position="326"/>
    </location>
</feature>
<accession>A0A7W8JYY8</accession>
<keyword evidence="7" id="KW-1185">Reference proteome</keyword>
<keyword evidence="2 3" id="KW-0802">TPR repeat</keyword>
<evidence type="ECO:0000256" key="3">
    <source>
        <dbReference type="PROSITE-ProRule" id="PRU00339"/>
    </source>
</evidence>